<evidence type="ECO:0000313" key="13">
    <source>
        <dbReference type="Proteomes" id="UP000231501"/>
    </source>
</evidence>
<feature type="compositionally biased region" description="Low complexity" evidence="11">
    <location>
        <begin position="1"/>
        <end position="13"/>
    </location>
</feature>
<organism evidence="12 13">
    <name type="scientific">Roseateles chitinivorans</name>
    <dbReference type="NCBI Taxonomy" id="2917965"/>
    <lineage>
        <taxon>Bacteria</taxon>
        <taxon>Pseudomonadati</taxon>
        <taxon>Pseudomonadota</taxon>
        <taxon>Betaproteobacteria</taxon>
        <taxon>Burkholderiales</taxon>
        <taxon>Sphaerotilaceae</taxon>
        <taxon>Roseateles</taxon>
    </lineage>
</organism>
<dbReference type="InterPro" id="IPR003374">
    <property type="entry name" value="ApbE-like_sf"/>
</dbReference>
<gene>
    <name evidence="12" type="ORF">CS062_16445</name>
</gene>
<evidence type="ECO:0000256" key="3">
    <source>
        <dbReference type="ARBA" id="ARBA00016337"/>
    </source>
</evidence>
<evidence type="ECO:0000256" key="4">
    <source>
        <dbReference type="ARBA" id="ARBA00022630"/>
    </source>
</evidence>
<evidence type="ECO:0000256" key="6">
    <source>
        <dbReference type="ARBA" id="ARBA00022723"/>
    </source>
</evidence>
<comment type="caution">
    <text evidence="12">The sequence shown here is derived from an EMBL/GenBank/DDBJ whole genome shotgun (WGS) entry which is preliminary data.</text>
</comment>
<evidence type="ECO:0000256" key="5">
    <source>
        <dbReference type="ARBA" id="ARBA00022679"/>
    </source>
</evidence>
<dbReference type="AlphaFoldDB" id="A0A2G9C9C7"/>
<dbReference type="SUPFAM" id="SSF143631">
    <property type="entry name" value="ApbE-like"/>
    <property type="match status" value="1"/>
</dbReference>
<sequence>MLRDAAISSLPAAPAAPVPPDGPAEREHRHVFTAMASPNEIVLAGVTPAQAADACAFAEAEVRRIERKYSRYRDDSVISAINARAGRGGVTVDAETAHLLDFAAELHRQSDGLFDLTSGCLRRAWDFKAGREPSPDALALQLARIGWHRVQWDGRAIALPQAGMEIDFGGIGKEYAADRAVTVLRELGFRHGFVNLGGDLRVLGPRPDGQPWVFAVQHPRREHEVCARIALSSGALATSGDYERFFIAADGRRCCHILDPRTGQPVRHWQAVSVVAPLCIAAGALATMAMLIGAPAATRLSTPGVGFLLIDADGQRHTHDPEQLLQTPAAGLATPSPIATAITASLRAEPGLPSASLPSFTSSTPS</sequence>
<dbReference type="PANTHER" id="PTHR30040">
    <property type="entry name" value="THIAMINE BIOSYNTHESIS LIPOPROTEIN APBE"/>
    <property type="match status" value="1"/>
</dbReference>
<evidence type="ECO:0000256" key="2">
    <source>
        <dbReference type="ARBA" id="ARBA00011955"/>
    </source>
</evidence>
<dbReference type="EC" id="2.7.1.180" evidence="2"/>
<dbReference type="GO" id="GO:0046872">
    <property type="term" value="F:metal ion binding"/>
    <property type="evidence" value="ECO:0007669"/>
    <property type="project" value="UniProtKB-KW"/>
</dbReference>
<dbReference type="OrthoDB" id="9778595at2"/>
<evidence type="ECO:0000256" key="10">
    <source>
        <dbReference type="ARBA" id="ARBA00048540"/>
    </source>
</evidence>
<proteinExistence type="predicted"/>
<reference evidence="12 13" key="1">
    <citation type="submission" date="2017-11" db="EMBL/GenBank/DDBJ databases">
        <title>Draft genome sequence of Mitsuaria sp. HWN-4.</title>
        <authorList>
            <person name="Gundlapally S.R."/>
        </authorList>
    </citation>
    <scope>NUCLEOTIDE SEQUENCE [LARGE SCALE GENOMIC DNA]</scope>
    <source>
        <strain evidence="12 13">HWN-4</strain>
    </source>
</reference>
<dbReference type="GO" id="GO:0016740">
    <property type="term" value="F:transferase activity"/>
    <property type="evidence" value="ECO:0007669"/>
    <property type="project" value="UniProtKB-KW"/>
</dbReference>
<evidence type="ECO:0000256" key="9">
    <source>
        <dbReference type="ARBA" id="ARBA00031306"/>
    </source>
</evidence>
<keyword evidence="5" id="KW-0808">Transferase</keyword>
<dbReference type="PANTHER" id="PTHR30040:SF2">
    <property type="entry name" value="FAD:PROTEIN FMN TRANSFERASE"/>
    <property type="match status" value="1"/>
</dbReference>
<keyword evidence="4" id="KW-0285">Flavoprotein</keyword>
<keyword evidence="13" id="KW-1185">Reference proteome</keyword>
<evidence type="ECO:0000256" key="1">
    <source>
        <dbReference type="ARBA" id="ARBA00001946"/>
    </source>
</evidence>
<evidence type="ECO:0000256" key="7">
    <source>
        <dbReference type="ARBA" id="ARBA00022827"/>
    </source>
</evidence>
<dbReference type="Gene3D" id="3.10.520.10">
    <property type="entry name" value="ApbE-like domains"/>
    <property type="match status" value="1"/>
</dbReference>
<dbReference type="RefSeq" id="WP_099862692.1">
    <property type="nucleotide sequence ID" value="NZ_PEOG01000045.1"/>
</dbReference>
<keyword evidence="6" id="KW-0479">Metal-binding</keyword>
<dbReference type="Pfam" id="PF02424">
    <property type="entry name" value="ApbE"/>
    <property type="match status" value="1"/>
</dbReference>
<accession>A0A2G9C9C7</accession>
<keyword evidence="8" id="KW-0460">Magnesium</keyword>
<comment type="cofactor">
    <cofactor evidence="1">
        <name>Mg(2+)</name>
        <dbReference type="ChEBI" id="CHEBI:18420"/>
    </cofactor>
</comment>
<evidence type="ECO:0000313" key="12">
    <source>
        <dbReference type="EMBL" id="PIM52139.1"/>
    </source>
</evidence>
<evidence type="ECO:0000256" key="8">
    <source>
        <dbReference type="ARBA" id="ARBA00022842"/>
    </source>
</evidence>
<keyword evidence="7" id="KW-0274">FAD</keyword>
<feature type="region of interest" description="Disordered" evidence="11">
    <location>
        <begin position="1"/>
        <end position="25"/>
    </location>
</feature>
<dbReference type="Proteomes" id="UP000231501">
    <property type="component" value="Unassembled WGS sequence"/>
</dbReference>
<dbReference type="EMBL" id="PEOG01000045">
    <property type="protein sequence ID" value="PIM52139.1"/>
    <property type="molecule type" value="Genomic_DNA"/>
</dbReference>
<dbReference type="InterPro" id="IPR024932">
    <property type="entry name" value="ApbE"/>
</dbReference>
<evidence type="ECO:0000256" key="11">
    <source>
        <dbReference type="SAM" id="MobiDB-lite"/>
    </source>
</evidence>
<protein>
    <recommendedName>
        <fullName evidence="3">FAD:protein FMN transferase</fullName>
        <ecNumber evidence="2">2.7.1.180</ecNumber>
    </recommendedName>
    <alternativeName>
        <fullName evidence="9">Flavin transferase</fullName>
    </alternativeName>
</protein>
<name>A0A2G9C9C7_9BURK</name>
<comment type="catalytic activity">
    <reaction evidence="10">
        <text>L-threonyl-[protein] + FAD = FMN-L-threonyl-[protein] + AMP + H(+)</text>
        <dbReference type="Rhea" id="RHEA:36847"/>
        <dbReference type="Rhea" id="RHEA-COMP:11060"/>
        <dbReference type="Rhea" id="RHEA-COMP:11061"/>
        <dbReference type="ChEBI" id="CHEBI:15378"/>
        <dbReference type="ChEBI" id="CHEBI:30013"/>
        <dbReference type="ChEBI" id="CHEBI:57692"/>
        <dbReference type="ChEBI" id="CHEBI:74257"/>
        <dbReference type="ChEBI" id="CHEBI:456215"/>
        <dbReference type="EC" id="2.7.1.180"/>
    </reaction>
</comment>